<feature type="transmembrane region" description="Helical" evidence="1">
    <location>
        <begin position="385"/>
        <end position="406"/>
    </location>
</feature>
<name>A0A7S2WVG3_9STRA</name>
<dbReference type="AlphaFoldDB" id="A0A7S2WVG3"/>
<keyword evidence="1" id="KW-0812">Transmembrane</keyword>
<gene>
    <name evidence="2" type="ORF">RMAR1173_LOCUS19065</name>
</gene>
<keyword evidence="1" id="KW-0472">Membrane</keyword>
<dbReference type="Gene3D" id="1.10.1040.10">
    <property type="entry name" value="N-(1-d-carboxylethyl)-l-norvaline Dehydrogenase, domain 2"/>
    <property type="match status" value="1"/>
</dbReference>
<evidence type="ECO:0000313" key="2">
    <source>
        <dbReference type="EMBL" id="CAD9708074.1"/>
    </source>
</evidence>
<evidence type="ECO:0008006" key="3">
    <source>
        <dbReference type="Google" id="ProtNLM"/>
    </source>
</evidence>
<organism evidence="2">
    <name type="scientific">Rhizochromulina marina</name>
    <dbReference type="NCBI Taxonomy" id="1034831"/>
    <lineage>
        <taxon>Eukaryota</taxon>
        <taxon>Sar</taxon>
        <taxon>Stramenopiles</taxon>
        <taxon>Ochrophyta</taxon>
        <taxon>Dictyochophyceae</taxon>
        <taxon>Rhizochromulinales</taxon>
        <taxon>Rhizochromulina</taxon>
    </lineage>
</organism>
<accession>A0A7S2WVG3</accession>
<proteinExistence type="predicted"/>
<sequence length="427" mass="46961">MASGRRKPDVAVVYSSLAPKSRGSHDLAFYLGGLLFLGGYSTVHMVEFQTSSAAKSQDEPSLVGVKVLPFFESTPQSIQECGDFHPRAKMEVLSRCQVILVCVHGPETKDCAQALRKLIPDHGGRGLFAFQIGCRHYSHLRDAFNESGNWTFEGAVGFRVVWDESGTCLGPLKHGSIVVERLSRDKADMGTKYTNLLETMGIPMLFQKTVTALSWGTMVHDLHLYAAAALGVKVDALFALRDRRMIYALMMRECLSALSTAAGQGGWSPSNQASCAVSLEWIEQLLCLPDALFWPFKRLFYRPALPKPPSPVLVDRLDGKCGDVAWVLKDLVEVGNKYGAPMPVCTRVLHLLSKNVAPEDAVATTLSLKDVRGANSSLSDSTRRLIWSILRLCAVVSALICLWMLLDTLPRREITLGDSEPPTHEEL</sequence>
<protein>
    <recommendedName>
        <fullName evidence="3">Ketopantoate reductase C-terminal domain-containing protein</fullName>
    </recommendedName>
</protein>
<dbReference type="EMBL" id="HBHJ01028817">
    <property type="protein sequence ID" value="CAD9708074.1"/>
    <property type="molecule type" value="Transcribed_RNA"/>
</dbReference>
<evidence type="ECO:0000256" key="1">
    <source>
        <dbReference type="SAM" id="Phobius"/>
    </source>
</evidence>
<reference evidence="2" key="1">
    <citation type="submission" date="2021-01" db="EMBL/GenBank/DDBJ databases">
        <authorList>
            <person name="Corre E."/>
            <person name="Pelletier E."/>
            <person name="Niang G."/>
            <person name="Scheremetjew M."/>
            <person name="Finn R."/>
            <person name="Kale V."/>
            <person name="Holt S."/>
            <person name="Cochrane G."/>
            <person name="Meng A."/>
            <person name="Brown T."/>
            <person name="Cohen L."/>
        </authorList>
    </citation>
    <scope>NUCLEOTIDE SEQUENCE</scope>
    <source>
        <strain evidence="2">CCMP1243</strain>
    </source>
</reference>
<keyword evidence="1" id="KW-1133">Transmembrane helix</keyword>
<dbReference type="InterPro" id="IPR013328">
    <property type="entry name" value="6PGD_dom2"/>
</dbReference>